<comment type="caution">
    <text evidence="2">The sequence shown here is derived from an EMBL/GenBank/DDBJ whole genome shotgun (WGS) entry which is preliminary data.</text>
</comment>
<dbReference type="Proteomes" id="UP001162156">
    <property type="component" value="Unassembled WGS sequence"/>
</dbReference>
<gene>
    <name evidence="2" type="ORF">NQ314_007757</name>
</gene>
<dbReference type="CDD" id="cd06257">
    <property type="entry name" value="DnaJ"/>
    <property type="match status" value="1"/>
</dbReference>
<dbReference type="InterPro" id="IPR036869">
    <property type="entry name" value="J_dom_sf"/>
</dbReference>
<dbReference type="Pfam" id="PF00226">
    <property type="entry name" value="DnaJ"/>
    <property type="match status" value="1"/>
</dbReference>
<dbReference type="AlphaFoldDB" id="A0AAV8YJR3"/>
<dbReference type="GO" id="GO:0005634">
    <property type="term" value="C:nucleus"/>
    <property type="evidence" value="ECO:0007669"/>
    <property type="project" value="TreeGrafter"/>
</dbReference>
<dbReference type="GO" id="GO:0031072">
    <property type="term" value="F:heat shock protein binding"/>
    <property type="evidence" value="ECO:0007669"/>
    <property type="project" value="TreeGrafter"/>
</dbReference>
<reference evidence="2" key="1">
    <citation type="journal article" date="2023" name="Insect Mol. Biol.">
        <title>Genome sequencing provides insights into the evolution of gene families encoding plant cell wall-degrading enzymes in longhorned beetles.</title>
        <authorList>
            <person name="Shin N.R."/>
            <person name="Okamura Y."/>
            <person name="Kirsch R."/>
            <person name="Pauchet Y."/>
        </authorList>
    </citation>
    <scope>NUCLEOTIDE SEQUENCE</scope>
    <source>
        <strain evidence="2">RBIC_L_NR</strain>
    </source>
</reference>
<dbReference type="InterPro" id="IPR052594">
    <property type="entry name" value="J_domain-containing_protein"/>
</dbReference>
<protein>
    <recommendedName>
        <fullName evidence="1">J domain-containing protein</fullName>
    </recommendedName>
</protein>
<proteinExistence type="predicted"/>
<organism evidence="2 3">
    <name type="scientific">Rhamnusium bicolor</name>
    <dbReference type="NCBI Taxonomy" id="1586634"/>
    <lineage>
        <taxon>Eukaryota</taxon>
        <taxon>Metazoa</taxon>
        <taxon>Ecdysozoa</taxon>
        <taxon>Arthropoda</taxon>
        <taxon>Hexapoda</taxon>
        <taxon>Insecta</taxon>
        <taxon>Pterygota</taxon>
        <taxon>Neoptera</taxon>
        <taxon>Endopterygota</taxon>
        <taxon>Coleoptera</taxon>
        <taxon>Polyphaga</taxon>
        <taxon>Cucujiformia</taxon>
        <taxon>Chrysomeloidea</taxon>
        <taxon>Cerambycidae</taxon>
        <taxon>Lepturinae</taxon>
        <taxon>Rhagiini</taxon>
        <taxon>Rhamnusium</taxon>
    </lineage>
</organism>
<feature type="domain" description="J" evidence="1">
    <location>
        <begin position="1"/>
        <end position="55"/>
    </location>
</feature>
<name>A0AAV8YJR3_9CUCU</name>
<accession>A0AAV8YJR3</accession>
<dbReference type="PRINTS" id="PR00625">
    <property type="entry name" value="JDOMAIN"/>
</dbReference>
<dbReference type="PROSITE" id="PS50076">
    <property type="entry name" value="DNAJ_2"/>
    <property type="match status" value="1"/>
</dbReference>
<sequence length="107" mass="13140">MLCYKKAYHRLSLLVHPDRVEQDQKKIATEKFQVLGKIHSILQDKNKRKLYDDFDEFDEEVDSSFNWMDYWRSMFKKIEMKDIENYEKEYIGSETELRDIKKSLSQY</sequence>
<dbReference type="EMBL" id="JANEYF010002140">
    <property type="protein sequence ID" value="KAJ8950900.1"/>
    <property type="molecule type" value="Genomic_DNA"/>
</dbReference>
<dbReference type="PANTHER" id="PTHR44144:SF1">
    <property type="entry name" value="DNAJ HOMOLOG SUBFAMILY C MEMBER 9"/>
    <property type="match status" value="1"/>
</dbReference>
<dbReference type="PANTHER" id="PTHR44144">
    <property type="entry name" value="DNAJ HOMOLOG SUBFAMILY C MEMBER 9"/>
    <property type="match status" value="1"/>
</dbReference>
<dbReference type="SUPFAM" id="SSF46565">
    <property type="entry name" value="Chaperone J-domain"/>
    <property type="match status" value="1"/>
</dbReference>
<dbReference type="GO" id="GO:0005737">
    <property type="term" value="C:cytoplasm"/>
    <property type="evidence" value="ECO:0007669"/>
    <property type="project" value="TreeGrafter"/>
</dbReference>
<evidence type="ECO:0000259" key="1">
    <source>
        <dbReference type="PROSITE" id="PS50076"/>
    </source>
</evidence>
<dbReference type="InterPro" id="IPR001623">
    <property type="entry name" value="DnaJ_domain"/>
</dbReference>
<evidence type="ECO:0000313" key="2">
    <source>
        <dbReference type="EMBL" id="KAJ8950900.1"/>
    </source>
</evidence>
<dbReference type="InterPro" id="IPR018253">
    <property type="entry name" value="DnaJ_domain_CS"/>
</dbReference>
<dbReference type="Gene3D" id="1.10.287.110">
    <property type="entry name" value="DnaJ domain"/>
    <property type="match status" value="1"/>
</dbReference>
<dbReference type="PROSITE" id="PS00636">
    <property type="entry name" value="DNAJ_1"/>
    <property type="match status" value="1"/>
</dbReference>
<keyword evidence="3" id="KW-1185">Reference proteome</keyword>
<evidence type="ECO:0000313" key="3">
    <source>
        <dbReference type="Proteomes" id="UP001162156"/>
    </source>
</evidence>